<accession>W5VKC4</accession>
<dbReference type="SUPFAM" id="SSF53335">
    <property type="entry name" value="S-adenosyl-L-methionine-dependent methyltransferases"/>
    <property type="match status" value="1"/>
</dbReference>
<dbReference type="EMBL" id="KF733648">
    <property type="protein sequence ID" value="AHH81877.1"/>
    <property type="molecule type" value="Genomic_DNA"/>
</dbReference>
<dbReference type="AlphaFoldDB" id="W5VKC4"/>
<protein>
    <recommendedName>
        <fullName evidence="2">Spermidine synthase</fullName>
    </recommendedName>
</protein>
<evidence type="ECO:0008006" key="2">
    <source>
        <dbReference type="Google" id="ProtNLM"/>
    </source>
</evidence>
<proteinExistence type="predicted"/>
<name>W5VKC4_9BACT</name>
<reference evidence="1" key="1">
    <citation type="submission" date="2013-10" db="EMBL/GenBank/DDBJ databases">
        <title>Metagenomics Reveals New Arsenic Resistance Genes.</title>
        <authorList>
            <person name="Sharma R."/>
        </authorList>
    </citation>
    <scope>NUCLEOTIDE SEQUENCE</scope>
</reference>
<sequence length="313" mass="36601">MQIKRSPAIDQFMKRCLYNLNNETKNEFLGLNIETLDHDRLRQSMGKAGFQEFQGPRAKWPSLYLSTQEYIRNPYTSHIRFDDLSQTAFKYTQETIQAHELFSVSSILEDENRELNDWMRLRAMDEPYQATFLWQDDEVWMLDAPSEMNTIEPYAKKAKGKVLTFGLGIGFYVYMALLNDDVESVTIVERSPEVIQLFNTVLRPQFPQSKEIKIIQGDAFDYFNEATLNRYDSVFVDIWQSNEDGLEMIERLLEQYLPPFEQVDFWIESSCMEIMHALVFMVLKGVGENKVSINKNPMINRIVAGSTTIFPNR</sequence>
<evidence type="ECO:0000313" key="1">
    <source>
        <dbReference type="EMBL" id="AHH81877.1"/>
    </source>
</evidence>
<dbReference type="Gene3D" id="3.40.50.150">
    <property type="entry name" value="Vaccinia Virus protein VP39"/>
    <property type="match status" value="1"/>
</dbReference>
<organism evidence="1">
    <name type="scientific">uncultured bacterium pAB4</name>
    <dbReference type="NCBI Taxonomy" id="1444979"/>
    <lineage>
        <taxon>Bacteria</taxon>
        <taxon>environmental samples</taxon>
    </lineage>
</organism>
<dbReference type="InterPro" id="IPR029063">
    <property type="entry name" value="SAM-dependent_MTases_sf"/>
</dbReference>